<organism evidence="1">
    <name type="scientific">viral metagenome</name>
    <dbReference type="NCBI Taxonomy" id="1070528"/>
    <lineage>
        <taxon>unclassified sequences</taxon>
        <taxon>metagenomes</taxon>
        <taxon>organismal metagenomes</taxon>
    </lineage>
</organism>
<sequence>MLNLASLNQRVNALTNKINNIVPGGTQNLATTLTNGNSAGASDINMNNKDILAVDNINLVTINSLPYPPAGVVPTFQQVLTAGNSATLPVASFGLNNSTTNLSTNTFAGSVDCEFDDGITAQLTSYTYNGAGSSGSYALSSTGDLTLSGDNLTASSNNLTLRNPTVGNTTTPSLILENTSLTAGTTNGVPSIETDKSGRNGANNDLISTTLNYAKNYAGVKTLFTKIDSVIRNTALGNDDGSIGIFATLNGVMTEFFRFNGSDGENNSFVPLDMNNQVIKTSTGKLEMNGTSSTGSGQVVLTPKSTSNVNVNGDLLMTTDKTITLNDSSPNAVQTVIGNGKVLVNDVTNTLTTFQDQSTFGIQNGTPTTTLYAIDGFACNDNSIQCNSGNGFYMNYGSGVNYTQLDLDTFQMYNTGSNTIDQIIFQNNGVGNPVFNLQTTDTTNPSPQIQFVGISNQGMNITYNDIGTGANTDLQLKNNTGGSGQLSYTNTDPTQTLTISSNCTIELSTTQDLKLTGLALQSVTSSGSASQFLRINLNGSFYKIPLDND</sequence>
<accession>A0A6C0AHQ1</accession>
<dbReference type="EMBL" id="MN740630">
    <property type="protein sequence ID" value="QHS79324.1"/>
    <property type="molecule type" value="Genomic_DNA"/>
</dbReference>
<dbReference type="AlphaFoldDB" id="A0A6C0AHQ1"/>
<evidence type="ECO:0000313" key="1">
    <source>
        <dbReference type="EMBL" id="QHS79324.1"/>
    </source>
</evidence>
<reference evidence="1" key="1">
    <citation type="journal article" date="2020" name="Nature">
        <title>Giant virus diversity and host interactions through global metagenomics.</title>
        <authorList>
            <person name="Schulz F."/>
            <person name="Roux S."/>
            <person name="Paez-Espino D."/>
            <person name="Jungbluth S."/>
            <person name="Walsh D.A."/>
            <person name="Denef V.J."/>
            <person name="McMahon K.D."/>
            <person name="Konstantinidis K.T."/>
            <person name="Eloe-Fadrosh E.A."/>
            <person name="Kyrpides N.C."/>
            <person name="Woyke T."/>
        </authorList>
    </citation>
    <scope>NUCLEOTIDE SEQUENCE</scope>
    <source>
        <strain evidence="1">GVMAG-S-1035118-87</strain>
    </source>
</reference>
<protein>
    <submittedName>
        <fullName evidence="1">Uncharacterized protein</fullName>
    </submittedName>
</protein>
<name>A0A6C0AHQ1_9ZZZZ</name>
<proteinExistence type="predicted"/>